<evidence type="ECO:0000313" key="4">
    <source>
        <dbReference type="EMBL" id="CAI9296589.1"/>
    </source>
</evidence>
<feature type="signal peptide" evidence="2">
    <location>
        <begin position="1"/>
        <end position="17"/>
    </location>
</feature>
<dbReference type="Proteomes" id="UP001177003">
    <property type="component" value="Chromosome 8"/>
</dbReference>
<keyword evidence="1" id="KW-0560">Oxidoreductase</keyword>
<dbReference type="PRINTS" id="PR00069">
    <property type="entry name" value="ALDKETRDTASE"/>
</dbReference>
<proteinExistence type="predicted"/>
<dbReference type="PANTHER" id="PTHR11732">
    <property type="entry name" value="ALDO/KETO REDUCTASE"/>
    <property type="match status" value="1"/>
</dbReference>
<feature type="chain" id="PRO_5041328555" description="NADP-dependent oxidoreductase domain-containing protein" evidence="2">
    <location>
        <begin position="18"/>
        <end position="379"/>
    </location>
</feature>
<dbReference type="Pfam" id="PF00248">
    <property type="entry name" value="Aldo_ket_red"/>
    <property type="match status" value="1"/>
</dbReference>
<dbReference type="InterPro" id="IPR020471">
    <property type="entry name" value="AKR"/>
</dbReference>
<dbReference type="InterPro" id="IPR023210">
    <property type="entry name" value="NADP_OxRdtase_dom"/>
</dbReference>
<dbReference type="CDD" id="cd19124">
    <property type="entry name" value="AKR_AKR4A_4B"/>
    <property type="match status" value="1"/>
</dbReference>
<evidence type="ECO:0000256" key="2">
    <source>
        <dbReference type="SAM" id="SignalP"/>
    </source>
</evidence>
<name>A0AA36EHT2_LACSI</name>
<gene>
    <name evidence="4" type="ORF">LSALG_LOCUS35444</name>
</gene>
<dbReference type="GO" id="GO:0016616">
    <property type="term" value="F:oxidoreductase activity, acting on the CH-OH group of donors, NAD or NADP as acceptor"/>
    <property type="evidence" value="ECO:0007669"/>
    <property type="project" value="InterPro"/>
</dbReference>
<dbReference type="Gene3D" id="3.20.20.100">
    <property type="entry name" value="NADP-dependent oxidoreductase domain"/>
    <property type="match status" value="1"/>
</dbReference>
<evidence type="ECO:0000256" key="1">
    <source>
        <dbReference type="ARBA" id="ARBA00023002"/>
    </source>
</evidence>
<dbReference type="FunFam" id="3.20.20.100:FF:000014">
    <property type="entry name" value="NAD(P)-linked oxidoreductase superfamily protein"/>
    <property type="match status" value="1"/>
</dbReference>
<evidence type="ECO:0000313" key="5">
    <source>
        <dbReference type="Proteomes" id="UP001177003"/>
    </source>
</evidence>
<dbReference type="PROSITE" id="PS00798">
    <property type="entry name" value="ALDOKETO_REDUCTASE_1"/>
    <property type="match status" value="1"/>
</dbReference>
<dbReference type="InterPro" id="IPR044497">
    <property type="entry name" value="AKR4A/B"/>
</dbReference>
<dbReference type="PROSITE" id="PS00062">
    <property type="entry name" value="ALDOKETO_REDUCTASE_2"/>
    <property type="match status" value="1"/>
</dbReference>
<protein>
    <recommendedName>
        <fullName evidence="3">NADP-dependent oxidoreductase domain-containing protein</fullName>
    </recommendedName>
</protein>
<dbReference type="AlphaFoldDB" id="A0AA36EHT2"/>
<keyword evidence="5" id="KW-1185">Reference proteome</keyword>
<dbReference type="InterPro" id="IPR036812">
    <property type="entry name" value="NAD(P)_OxRdtase_dom_sf"/>
</dbReference>
<dbReference type="EMBL" id="OX465084">
    <property type="protein sequence ID" value="CAI9296589.1"/>
    <property type="molecule type" value="Genomic_DNA"/>
</dbReference>
<dbReference type="GO" id="GO:0044550">
    <property type="term" value="P:secondary metabolite biosynthetic process"/>
    <property type="evidence" value="ECO:0007669"/>
    <property type="project" value="UniProtKB-ARBA"/>
</dbReference>
<dbReference type="SUPFAM" id="SSF51430">
    <property type="entry name" value="NAD(P)-linked oxidoreductase"/>
    <property type="match status" value="1"/>
</dbReference>
<accession>A0AA36EHT2</accession>
<dbReference type="InterPro" id="IPR018170">
    <property type="entry name" value="Aldo/ket_reductase_CS"/>
</dbReference>
<feature type="domain" description="NADP-dependent oxidoreductase" evidence="3">
    <location>
        <begin position="89"/>
        <end position="351"/>
    </location>
</feature>
<reference evidence="4" key="1">
    <citation type="submission" date="2023-04" db="EMBL/GenBank/DDBJ databases">
        <authorList>
            <person name="Vijverberg K."/>
            <person name="Xiong W."/>
            <person name="Schranz E."/>
        </authorList>
    </citation>
    <scope>NUCLEOTIDE SEQUENCE</scope>
</reference>
<evidence type="ECO:0000259" key="3">
    <source>
        <dbReference type="Pfam" id="PF00248"/>
    </source>
</evidence>
<sequence length="379" mass="42380">MVVVSFLLCSYVAPCYTNKFSRIILQINNPSDHLISVQQIPDNFTQKTGRGFINIMVTIPVMTISSSDGPRPMPVIAMGTASDSGISGSDVMSSSTIVEAIKVGYRHFDTAAVYRTEKPLGEGISEALRLGLIKSRSELFITTKLWCASADRHLVLPAINQSLQNLGLEYVDLYLIHWPLKVIQDEFKLPVPKECVAAIDIKAVWEAMEECQNLGLTKSIGVSNFYPKLIQQILSFAKIPPAVNQFEMNPLWQQKKLTGFCKENSILVTAYSPLGAFGNNAWGHNRVMECDVLQDIAKSKGKTVAQISLRWLYEQGVSIAVKSFNTERMKQNLDIFGWSLTKEEMEKIDQIPQRRHVYLIGSMSIEPNDIMAEIDAELD</sequence>
<keyword evidence="2" id="KW-0732">Signal</keyword>
<organism evidence="4 5">
    <name type="scientific">Lactuca saligna</name>
    <name type="common">Willowleaf lettuce</name>
    <dbReference type="NCBI Taxonomy" id="75948"/>
    <lineage>
        <taxon>Eukaryota</taxon>
        <taxon>Viridiplantae</taxon>
        <taxon>Streptophyta</taxon>
        <taxon>Embryophyta</taxon>
        <taxon>Tracheophyta</taxon>
        <taxon>Spermatophyta</taxon>
        <taxon>Magnoliopsida</taxon>
        <taxon>eudicotyledons</taxon>
        <taxon>Gunneridae</taxon>
        <taxon>Pentapetalae</taxon>
        <taxon>asterids</taxon>
        <taxon>campanulids</taxon>
        <taxon>Asterales</taxon>
        <taxon>Asteraceae</taxon>
        <taxon>Cichorioideae</taxon>
        <taxon>Cichorieae</taxon>
        <taxon>Lactucinae</taxon>
        <taxon>Lactuca</taxon>
    </lineage>
</organism>